<accession>A0A229RRI6</accession>
<dbReference type="NCBIfam" id="TIGR04444">
    <property type="entry name" value="chori_FkbO_Hyg5"/>
    <property type="match status" value="1"/>
</dbReference>
<dbReference type="RefSeq" id="WP_026467404.1">
    <property type="nucleotide sequence ID" value="NZ_KB913032.1"/>
</dbReference>
<proteinExistence type="predicted"/>
<dbReference type="EMBL" id="NMQU01000052">
    <property type="protein sequence ID" value="OXM49287.1"/>
    <property type="molecule type" value="Genomic_DNA"/>
</dbReference>
<feature type="binding site" evidence="2">
    <location>
        <position position="210"/>
    </location>
    <ligand>
        <name>substrate</name>
    </ligand>
</feature>
<gene>
    <name evidence="5" type="ORF">CFP75_19355</name>
</gene>
<evidence type="ECO:0000313" key="5">
    <source>
        <dbReference type="EMBL" id="OXM49287.1"/>
    </source>
</evidence>
<dbReference type="AlphaFoldDB" id="A0A229RRI6"/>
<evidence type="ECO:0000256" key="2">
    <source>
        <dbReference type="PIRSR" id="PIRSR631038-2"/>
    </source>
</evidence>
<dbReference type="InterPro" id="IPR031038">
    <property type="entry name" value="Chori_FkbO_Hyg5"/>
</dbReference>
<keyword evidence="6" id="KW-1185">Reference proteome</keyword>
<reference evidence="5 6" key="1">
    <citation type="submission" date="2017-07" db="EMBL/GenBank/DDBJ databases">
        <title>Amycolatopsis alba DSM 44262 Genome sequencing and assembly.</title>
        <authorList>
            <person name="Kaur N."/>
            <person name="Mayilraj S."/>
        </authorList>
    </citation>
    <scope>NUCLEOTIDE SEQUENCE [LARGE SCALE GENOMIC DNA]</scope>
    <source>
        <strain evidence="5 6">DSM 44262</strain>
    </source>
</reference>
<feature type="domain" description="Chorismatase FkbO/Hyg5-like N-terminal" evidence="4">
    <location>
        <begin position="68"/>
        <end position="188"/>
    </location>
</feature>
<dbReference type="Pfam" id="PF21168">
    <property type="entry name" value="FkbO_Hyg5-like_N"/>
    <property type="match status" value="1"/>
</dbReference>
<name>A0A229RRI6_AMYAL</name>
<evidence type="ECO:0000313" key="6">
    <source>
        <dbReference type="Proteomes" id="UP000215563"/>
    </source>
</evidence>
<dbReference type="SUPFAM" id="SSF55298">
    <property type="entry name" value="YjgF-like"/>
    <property type="match status" value="1"/>
</dbReference>
<feature type="binding site" evidence="2">
    <location>
        <position position="223"/>
    </location>
    <ligand>
        <name>substrate</name>
    </ligand>
</feature>
<comment type="caution">
    <text evidence="5">The sequence shown here is derived from an EMBL/GenBank/DDBJ whole genome shotgun (WGS) entry which is preliminary data.</text>
</comment>
<dbReference type="Proteomes" id="UP000215563">
    <property type="component" value="Unassembled WGS sequence"/>
</dbReference>
<organism evidence="5 6">
    <name type="scientific">Amycolatopsis alba DSM 44262</name>
    <dbReference type="NCBI Taxonomy" id="1125972"/>
    <lineage>
        <taxon>Bacteria</taxon>
        <taxon>Bacillati</taxon>
        <taxon>Actinomycetota</taxon>
        <taxon>Actinomycetes</taxon>
        <taxon>Pseudonocardiales</taxon>
        <taxon>Pseudonocardiaceae</taxon>
        <taxon>Amycolatopsis</taxon>
    </lineage>
</organism>
<evidence type="ECO:0000256" key="1">
    <source>
        <dbReference type="PIRSR" id="PIRSR631038-1"/>
    </source>
</evidence>
<feature type="region of interest" description="Disordered" evidence="3">
    <location>
        <begin position="1"/>
        <end position="26"/>
    </location>
</feature>
<feature type="active site" description="Proton acceptor" evidence="1">
    <location>
        <position position="329"/>
    </location>
</feature>
<feature type="binding site" evidence="2">
    <location>
        <position position="156"/>
    </location>
    <ligand>
        <name>substrate</name>
    </ligand>
</feature>
<evidence type="ECO:0000256" key="3">
    <source>
        <dbReference type="SAM" id="MobiDB-lite"/>
    </source>
</evidence>
<dbReference type="OrthoDB" id="1114505at2"/>
<evidence type="ECO:0000259" key="4">
    <source>
        <dbReference type="Pfam" id="PF21168"/>
    </source>
</evidence>
<dbReference type="InterPro" id="IPR049368">
    <property type="entry name" value="FkbO_Hyg5-like_N"/>
</dbReference>
<feature type="binding site" evidence="2">
    <location>
        <position position="149"/>
    </location>
    <ligand>
        <name>substrate</name>
    </ligand>
</feature>
<dbReference type="InterPro" id="IPR035959">
    <property type="entry name" value="RutC-like_sf"/>
</dbReference>
<dbReference type="Gene3D" id="3.30.1330.40">
    <property type="entry name" value="RutC-like"/>
    <property type="match status" value="1"/>
</dbReference>
<sequence length="335" mass="36820">MSSFVDLLNSPRETRPNIKFEQPGEQADSQHVLARVAFEKNGFAPELHKGVPTVGVPMTTETEPGFHEVFAASGPVVAGREGGLVYAVDGRHLFCSIQVTERDVYRDAARIAYDSAFELATRLGYPNILRMWNLVGGIIDDNADGVEIYRDFCAGRSEAFALWSGRILHIPAATGIGTRGNGVYLYFISGRADAEVHHLENPRQTPAYHYPESYGPKAPSFARATFADGILYISGTASIIGDETVHKGNISGQVDVTLENITTLISTENLGKVRAEGGYTLRDLDLIKVYVSRPEDIPFVRSRCEEVFSPDARVVYLNVDICRPDLLVEIEAIVQ</sequence>
<protein>
    <submittedName>
        <fullName evidence="5">Reactive intermediate/imine deaminase</fullName>
    </submittedName>
</protein>
<dbReference type="CDD" id="cd06153">
    <property type="entry name" value="YjgF_YER057c_UK114_like_5"/>
    <property type="match status" value="1"/>
</dbReference>